<reference evidence="10 11" key="1">
    <citation type="submission" date="2020-04" db="EMBL/GenBank/DDBJ databases">
        <title>Genome sequencing of novel species.</title>
        <authorList>
            <person name="Heo J."/>
            <person name="Kim S.-J."/>
            <person name="Kim J.-S."/>
            <person name="Hong S.-B."/>
            <person name="Kwon S.-W."/>
        </authorList>
    </citation>
    <scope>NUCLEOTIDE SEQUENCE [LARGE SCALE GENOMIC DNA]</scope>
    <source>
        <strain evidence="10 11">CJU-R4</strain>
    </source>
</reference>
<dbReference type="PROSITE" id="PS51318">
    <property type="entry name" value="TAT"/>
    <property type="match status" value="1"/>
</dbReference>
<keyword evidence="8" id="KW-1133">Transmembrane helix</keyword>
<dbReference type="InterPro" id="IPR036922">
    <property type="entry name" value="Rieske_2Fe-2S_sf"/>
</dbReference>
<dbReference type="InterPro" id="IPR014349">
    <property type="entry name" value="Rieske_Fe-S_prot"/>
</dbReference>
<dbReference type="Pfam" id="PF00355">
    <property type="entry name" value="Rieske"/>
    <property type="match status" value="1"/>
</dbReference>
<keyword evidence="4" id="KW-0411">Iron-sulfur</keyword>
<keyword evidence="11" id="KW-1185">Reference proteome</keyword>
<dbReference type="PANTHER" id="PTHR10134">
    <property type="entry name" value="CYTOCHROME B-C1 COMPLEX SUBUNIT RIESKE, MITOCHONDRIAL"/>
    <property type="match status" value="1"/>
</dbReference>
<dbReference type="InterPro" id="IPR017941">
    <property type="entry name" value="Rieske_2Fe-2S"/>
</dbReference>
<keyword evidence="3" id="KW-0408">Iron</keyword>
<dbReference type="PROSITE" id="PS51296">
    <property type="entry name" value="RIESKE"/>
    <property type="match status" value="1"/>
</dbReference>
<keyword evidence="2" id="KW-0479">Metal-binding</keyword>
<dbReference type="CDD" id="cd03467">
    <property type="entry name" value="Rieske"/>
    <property type="match status" value="1"/>
</dbReference>
<evidence type="ECO:0000313" key="11">
    <source>
        <dbReference type="Proteomes" id="UP000501128"/>
    </source>
</evidence>
<dbReference type="EMBL" id="CP051677">
    <property type="protein sequence ID" value="QJD78443.1"/>
    <property type="molecule type" value="Genomic_DNA"/>
</dbReference>
<feature type="transmembrane region" description="Helical" evidence="8">
    <location>
        <begin position="34"/>
        <end position="57"/>
    </location>
</feature>
<feature type="domain" description="Rieske" evidence="9">
    <location>
        <begin position="107"/>
        <end position="171"/>
    </location>
</feature>
<name>A0A7L5DMJ9_9BACT</name>
<evidence type="ECO:0000256" key="7">
    <source>
        <dbReference type="SAM" id="MobiDB-lite"/>
    </source>
</evidence>
<proteinExistence type="predicted"/>
<protein>
    <submittedName>
        <fullName evidence="10">Rieske (2Fe-2S) protein</fullName>
    </submittedName>
</protein>
<evidence type="ECO:0000256" key="3">
    <source>
        <dbReference type="ARBA" id="ARBA00023004"/>
    </source>
</evidence>
<organism evidence="10 11">
    <name type="scientific">Spirosoma rhododendri</name>
    <dbReference type="NCBI Taxonomy" id="2728024"/>
    <lineage>
        <taxon>Bacteria</taxon>
        <taxon>Pseudomonadati</taxon>
        <taxon>Bacteroidota</taxon>
        <taxon>Cytophagia</taxon>
        <taxon>Cytophagales</taxon>
        <taxon>Cytophagaceae</taxon>
        <taxon>Spirosoma</taxon>
    </lineage>
</organism>
<comment type="cofactor">
    <cofactor evidence="6">
        <name>[2Fe-2S] cluster</name>
        <dbReference type="ChEBI" id="CHEBI:190135"/>
    </cofactor>
</comment>
<dbReference type="SUPFAM" id="SSF50022">
    <property type="entry name" value="ISP domain"/>
    <property type="match status" value="1"/>
</dbReference>
<dbReference type="RefSeq" id="WP_169550417.1">
    <property type="nucleotide sequence ID" value="NZ_CP051677.1"/>
</dbReference>
<feature type="compositionally biased region" description="Basic and acidic residues" evidence="7">
    <location>
        <begin position="1"/>
        <end position="10"/>
    </location>
</feature>
<dbReference type="AlphaFoldDB" id="A0A7L5DMJ9"/>
<feature type="region of interest" description="Disordered" evidence="7">
    <location>
        <begin position="1"/>
        <end position="24"/>
    </location>
</feature>
<evidence type="ECO:0000256" key="8">
    <source>
        <dbReference type="SAM" id="Phobius"/>
    </source>
</evidence>
<dbReference type="Gene3D" id="2.102.10.10">
    <property type="entry name" value="Rieske [2Fe-2S] iron-sulphur domain"/>
    <property type="match status" value="1"/>
</dbReference>
<dbReference type="Proteomes" id="UP000501128">
    <property type="component" value="Chromosome"/>
</dbReference>
<dbReference type="InterPro" id="IPR006311">
    <property type="entry name" value="TAT_signal"/>
</dbReference>
<evidence type="ECO:0000256" key="2">
    <source>
        <dbReference type="ARBA" id="ARBA00022723"/>
    </source>
</evidence>
<dbReference type="GO" id="GO:0016020">
    <property type="term" value="C:membrane"/>
    <property type="evidence" value="ECO:0007669"/>
    <property type="project" value="InterPro"/>
</dbReference>
<evidence type="ECO:0000256" key="4">
    <source>
        <dbReference type="ARBA" id="ARBA00023014"/>
    </source>
</evidence>
<evidence type="ECO:0000256" key="1">
    <source>
        <dbReference type="ARBA" id="ARBA00022714"/>
    </source>
</evidence>
<dbReference type="GO" id="GO:0046872">
    <property type="term" value="F:metal ion binding"/>
    <property type="evidence" value="ECO:0007669"/>
    <property type="project" value="UniProtKB-KW"/>
</dbReference>
<evidence type="ECO:0000256" key="6">
    <source>
        <dbReference type="ARBA" id="ARBA00034078"/>
    </source>
</evidence>
<sequence length="184" mass="19755">MNQEKSETPEKNPAVAHSHPGQDSRRDFMMKVSLGLGGLAAAAVAVPVVGALVAPLLEDKPEVWRNVGAPDQFPVGTTKLVKFENADPLKWAGETARTAAWIRHEADGQFVAFSVNCTHLGCPVRWEADAELFMCPCHGGIYYRDGTVAAGPPPKPLPRYDVRIAQGQVQVGTAPIPITKFSDG</sequence>
<dbReference type="PRINTS" id="PR00162">
    <property type="entry name" value="RIESKE"/>
</dbReference>
<evidence type="ECO:0000256" key="5">
    <source>
        <dbReference type="ARBA" id="ARBA00023157"/>
    </source>
</evidence>
<dbReference type="GO" id="GO:0051537">
    <property type="term" value="F:2 iron, 2 sulfur cluster binding"/>
    <property type="evidence" value="ECO:0007669"/>
    <property type="project" value="UniProtKB-KW"/>
</dbReference>
<keyword evidence="5" id="KW-1015">Disulfide bond</keyword>
<accession>A0A7L5DMJ9</accession>
<keyword evidence="1" id="KW-0001">2Fe-2S</keyword>
<keyword evidence="8" id="KW-0472">Membrane</keyword>
<dbReference type="InterPro" id="IPR005805">
    <property type="entry name" value="Rieske_Fe-S_prot_C"/>
</dbReference>
<keyword evidence="8" id="KW-0812">Transmembrane</keyword>
<evidence type="ECO:0000259" key="9">
    <source>
        <dbReference type="PROSITE" id="PS51296"/>
    </source>
</evidence>
<evidence type="ECO:0000313" key="10">
    <source>
        <dbReference type="EMBL" id="QJD78443.1"/>
    </source>
</evidence>
<gene>
    <name evidence="10" type="ORF">HH216_08405</name>
</gene>
<dbReference type="KEGG" id="srho:HH216_08405"/>